<evidence type="ECO:0000313" key="2">
    <source>
        <dbReference type="EMBL" id="GJD89262.1"/>
    </source>
</evidence>
<dbReference type="AlphaFoldDB" id="A0AAV4ZM48"/>
<proteinExistence type="predicted"/>
<dbReference type="EMBL" id="BPQO01000010">
    <property type="protein sequence ID" value="GJD89262.1"/>
    <property type="molecule type" value="Genomic_DNA"/>
</dbReference>
<organism evidence="2 3">
    <name type="scientific">Methylobacterium hispanicum</name>
    <dbReference type="NCBI Taxonomy" id="270350"/>
    <lineage>
        <taxon>Bacteria</taxon>
        <taxon>Pseudomonadati</taxon>
        <taxon>Pseudomonadota</taxon>
        <taxon>Alphaproteobacteria</taxon>
        <taxon>Hyphomicrobiales</taxon>
        <taxon>Methylobacteriaceae</taxon>
        <taxon>Methylobacterium</taxon>
    </lineage>
</organism>
<name>A0AAV4ZM48_9HYPH</name>
<comment type="caution">
    <text evidence="2">The sequence shown here is derived from an EMBL/GenBank/DDBJ whole genome shotgun (WGS) entry which is preliminary data.</text>
</comment>
<feature type="region of interest" description="Disordered" evidence="1">
    <location>
        <begin position="193"/>
        <end position="220"/>
    </location>
</feature>
<dbReference type="Pfam" id="PF10082">
    <property type="entry name" value="BBP2_2"/>
    <property type="match status" value="1"/>
</dbReference>
<protein>
    <recommendedName>
        <fullName evidence="4">Outer membrane beta-barrel protein</fullName>
    </recommendedName>
</protein>
<feature type="region of interest" description="Disordered" evidence="1">
    <location>
        <begin position="1"/>
        <end position="29"/>
    </location>
</feature>
<accession>A0AAV4ZM48</accession>
<dbReference type="Proteomes" id="UP001055247">
    <property type="component" value="Unassembled WGS sequence"/>
</dbReference>
<gene>
    <name evidence="2" type="ORF">BHAOGJBA_2788</name>
</gene>
<feature type="compositionally biased region" description="Gly residues" evidence="1">
    <location>
        <begin position="140"/>
        <end position="161"/>
    </location>
</feature>
<evidence type="ECO:0000256" key="1">
    <source>
        <dbReference type="SAM" id="MobiDB-lite"/>
    </source>
</evidence>
<feature type="region of interest" description="Disordered" evidence="1">
    <location>
        <begin position="64"/>
        <end position="181"/>
    </location>
</feature>
<dbReference type="InterPro" id="IPR018759">
    <property type="entry name" value="BBP2_2"/>
</dbReference>
<reference evidence="2" key="2">
    <citation type="submission" date="2021-08" db="EMBL/GenBank/DDBJ databases">
        <authorList>
            <person name="Tani A."/>
            <person name="Ola A."/>
            <person name="Ogura Y."/>
            <person name="Katsura K."/>
            <person name="Hayashi T."/>
        </authorList>
    </citation>
    <scope>NUCLEOTIDE SEQUENCE</scope>
    <source>
        <strain evidence="2">DSM 16372</strain>
    </source>
</reference>
<sequence>MCERGPRRVAVSGRSGGRAEARAPGPRRARGPALLLALLGAGPLVPPAALVTALSGAWPARAQLRGSTAETAPADPAQSDPAPADPAADADADGILGGPGLRGLRPALRSTLGQASGGPNPGLRSIDRRPAAGAPSPGGAQAGGSGAAPGPGSGAGLGSGLDSGLAPAFGSRPTPRPGSIGASERALADLLRNRAAPARRSGSATRRPIRETTQLPTAADRLTPVVRSAVSGVPLPATIPATIPAPILGLVTPGLLLANGLRPPLQVDEAYAPLGLRLGGLTLLPAFTQSLGYDTNPNQAAGAAARGSVALRSEAELGFRSDWSAAELSGDLRGAYLEYPQNESASRPSATGAVRLGVDASRDLRLDAEGRFLVDTQRVGSIDLQATNATTRPLIASYGASLGATQRFNRLSVSLRGLFDRSTFEDARLSDGTTLVQSDRNLNQYGLRLRTAYEVSPALTPFVDVLADSRVYDSARDATGLRRDSTGVALTAGAAFALGPALSGEISGGLQHRTYPDPALADIDAPLLSAALTWQLSPLTAVRLGAQSAVSETTLRGSSGAITETATVEVQHDLFRNLSIVLGAAVLQNSYQGTTTRETGFSATARVDYRFTRWLTLRGTYLYQQIDSTVANVSFRGNTFLLGLRVNP</sequence>
<reference evidence="2" key="1">
    <citation type="journal article" date="2016" name="Front. Microbiol.">
        <title>Genome Sequence of the Piezophilic, Mesophilic Sulfate-Reducing Bacterium Desulfovibrio indicus J2T.</title>
        <authorList>
            <person name="Cao J."/>
            <person name="Maignien L."/>
            <person name="Shao Z."/>
            <person name="Alain K."/>
            <person name="Jebbar M."/>
        </authorList>
    </citation>
    <scope>NUCLEOTIDE SEQUENCE</scope>
    <source>
        <strain evidence="2">DSM 16372</strain>
    </source>
</reference>
<evidence type="ECO:0008006" key="4">
    <source>
        <dbReference type="Google" id="ProtNLM"/>
    </source>
</evidence>
<keyword evidence="3" id="KW-1185">Reference proteome</keyword>
<evidence type="ECO:0000313" key="3">
    <source>
        <dbReference type="Proteomes" id="UP001055247"/>
    </source>
</evidence>
<feature type="compositionally biased region" description="Low complexity" evidence="1">
    <location>
        <begin position="72"/>
        <end position="89"/>
    </location>
</feature>